<protein>
    <submittedName>
        <fullName evidence="1">Uncharacterized protein</fullName>
    </submittedName>
</protein>
<organism evidence="1 2">
    <name type="scientific">Aurantimicrobium photophilum</name>
    <dbReference type="NCBI Taxonomy" id="1987356"/>
    <lineage>
        <taxon>Bacteria</taxon>
        <taxon>Bacillati</taxon>
        <taxon>Actinomycetota</taxon>
        <taxon>Actinomycetes</taxon>
        <taxon>Micrococcales</taxon>
        <taxon>Microbacteriaceae</taxon>
        <taxon>Aurantimicrobium</taxon>
    </lineage>
</organism>
<keyword evidence="2" id="KW-1185">Reference proteome</keyword>
<evidence type="ECO:0000313" key="1">
    <source>
        <dbReference type="EMBL" id="AWR21667.1"/>
    </source>
</evidence>
<proteinExistence type="predicted"/>
<evidence type="ECO:0000313" key="2">
    <source>
        <dbReference type="Proteomes" id="UP000246894"/>
    </source>
</evidence>
<gene>
    <name evidence="1" type="ORF">AURMO_01071</name>
</gene>
<sequence length="113" mass="12650">MDDETLDAVGKISHTYLFVLHDGEAVHRNIAVKMVAEELGLFDENTKKEIVELAQEKLMPFLDVLLESGFLLSRPQKTVMIAPKGLEALIDNEGTFSKDFLAEHIPQLLSVEL</sequence>
<dbReference type="Proteomes" id="UP000246894">
    <property type="component" value="Chromosome"/>
</dbReference>
<reference evidence="1 2" key="1">
    <citation type="submission" date="2017-10" db="EMBL/GenBank/DDBJ databases">
        <title>Genome of an Actinobacterium that displays light-enhanced growth.</title>
        <authorList>
            <person name="Maresca J.A."/>
            <person name="Hempel P."/>
            <person name="Shevchenko O."/>
            <person name="Miller K.J."/>
            <person name="Hahn M.W."/>
        </authorList>
    </citation>
    <scope>NUCLEOTIDE SEQUENCE [LARGE SCALE GENOMIC DNA]</scope>
    <source>
        <strain evidence="1 2">MWH-Mo1</strain>
    </source>
</reference>
<accession>A0A2Z3RXZ0</accession>
<dbReference type="AlphaFoldDB" id="A0A2Z3RXZ0"/>
<name>A0A2Z3RXZ0_9MICO</name>
<dbReference type="KEGG" id="aum:AURMO_01071"/>
<dbReference type="EMBL" id="CP023994">
    <property type="protein sequence ID" value="AWR21667.1"/>
    <property type="molecule type" value="Genomic_DNA"/>
</dbReference>
<dbReference type="RefSeq" id="WP_110233733.1">
    <property type="nucleotide sequence ID" value="NZ_CP023994.1"/>
</dbReference>